<comment type="caution">
    <text evidence="3">The sequence shown here is derived from an EMBL/GenBank/DDBJ whole genome shotgun (WGS) entry which is preliminary data.</text>
</comment>
<keyword evidence="4" id="KW-1185">Reference proteome</keyword>
<dbReference type="InterPro" id="IPR025542">
    <property type="entry name" value="YacH"/>
</dbReference>
<reference evidence="4" key="1">
    <citation type="journal article" date="2019" name="Int. J. Syst. Evol. Microbiol.">
        <title>The Global Catalogue of Microorganisms (GCM) 10K type strain sequencing project: providing services to taxonomists for standard genome sequencing and annotation.</title>
        <authorList>
            <consortium name="The Broad Institute Genomics Platform"/>
            <consortium name="The Broad Institute Genome Sequencing Center for Infectious Disease"/>
            <person name="Wu L."/>
            <person name="Ma J."/>
        </authorList>
    </citation>
    <scope>NUCLEOTIDE SEQUENCE [LARGE SCALE GENOMIC DNA]</scope>
    <source>
        <strain evidence="4">CGMCC 1.12942</strain>
    </source>
</reference>
<evidence type="ECO:0000313" key="3">
    <source>
        <dbReference type="EMBL" id="MFC7442697.1"/>
    </source>
</evidence>
<dbReference type="PANTHER" id="PTHR38430">
    <property type="entry name" value="PROTEIN-ARGININE KINASE ACTIVATOR PROTEIN"/>
    <property type="match status" value="1"/>
</dbReference>
<evidence type="ECO:0000313" key="4">
    <source>
        <dbReference type="Proteomes" id="UP001596500"/>
    </source>
</evidence>
<evidence type="ECO:0000259" key="2">
    <source>
        <dbReference type="PROSITE" id="PS50151"/>
    </source>
</evidence>
<dbReference type="Gene3D" id="4.10.860.10">
    <property type="entry name" value="UVR domain"/>
    <property type="match status" value="1"/>
</dbReference>
<dbReference type="InterPro" id="IPR001943">
    <property type="entry name" value="UVR_dom"/>
</dbReference>
<dbReference type="RefSeq" id="WP_379866735.1">
    <property type="nucleotide sequence ID" value="NZ_JBHTBW010000058.1"/>
</dbReference>
<feature type="coiled-coil region" evidence="1">
    <location>
        <begin position="127"/>
        <end position="166"/>
    </location>
</feature>
<dbReference type="Pfam" id="PF02151">
    <property type="entry name" value="UVR"/>
    <property type="match status" value="1"/>
</dbReference>
<dbReference type="InterPro" id="IPR036876">
    <property type="entry name" value="UVR_dom_sf"/>
</dbReference>
<dbReference type="PIRSF" id="PIRSF015034">
    <property type="entry name" value="YacH"/>
    <property type="match status" value="1"/>
</dbReference>
<gene>
    <name evidence="3" type="ORF">ACFQNG_16605</name>
</gene>
<feature type="domain" description="UVR" evidence="2">
    <location>
        <begin position="131"/>
        <end position="166"/>
    </location>
</feature>
<sequence>MLCPECGKRPATLHYTKIVNGEKTEFHLCEVCAQEKGDVMSGFEHGFSFHQLLSGLLNFNSSPQEAYKPQTLRCNTCGLTYNQFSKIGRFGCGNCYKTFRERLDPLLRRVHGHSSHRGKIPERAQGELKLKRELEQLKAELASKIQAEEFEEAARLRDQIRSLQEKLEQ</sequence>
<organism evidence="3 4">
    <name type="scientific">Laceyella putida</name>
    <dbReference type="NCBI Taxonomy" id="110101"/>
    <lineage>
        <taxon>Bacteria</taxon>
        <taxon>Bacillati</taxon>
        <taxon>Bacillota</taxon>
        <taxon>Bacilli</taxon>
        <taxon>Bacillales</taxon>
        <taxon>Thermoactinomycetaceae</taxon>
        <taxon>Laceyella</taxon>
    </lineage>
</organism>
<evidence type="ECO:0000256" key="1">
    <source>
        <dbReference type="SAM" id="Coils"/>
    </source>
</evidence>
<keyword evidence="1" id="KW-0175">Coiled coil</keyword>
<protein>
    <submittedName>
        <fullName evidence="3">UvrB/UvrC motif-containing protein</fullName>
    </submittedName>
</protein>
<dbReference type="Proteomes" id="UP001596500">
    <property type="component" value="Unassembled WGS sequence"/>
</dbReference>
<dbReference type="PROSITE" id="PS50151">
    <property type="entry name" value="UVR"/>
    <property type="match status" value="1"/>
</dbReference>
<name>A0ABW2RPK5_9BACL</name>
<dbReference type="EMBL" id="JBHTBW010000058">
    <property type="protein sequence ID" value="MFC7442697.1"/>
    <property type="molecule type" value="Genomic_DNA"/>
</dbReference>
<proteinExistence type="predicted"/>
<dbReference type="PANTHER" id="PTHR38430:SF1">
    <property type="entry name" value="PROTEIN-ARGININE KINASE ACTIVATOR PROTEIN"/>
    <property type="match status" value="1"/>
</dbReference>
<dbReference type="SUPFAM" id="SSF46600">
    <property type="entry name" value="C-terminal UvrC-binding domain of UvrB"/>
    <property type="match status" value="1"/>
</dbReference>
<accession>A0ABW2RPK5</accession>